<protein>
    <recommendedName>
        <fullName evidence="3">Transcriptional regulator</fullName>
    </recommendedName>
</protein>
<evidence type="ECO:0000313" key="1">
    <source>
        <dbReference type="EMBL" id="EEZ93227.1"/>
    </source>
</evidence>
<gene>
    <name evidence="1" type="ORF">BJBARM4_0154</name>
</gene>
<proteinExistence type="predicted"/>
<dbReference type="AlphaFoldDB" id="D2EEK9"/>
<dbReference type="EMBL" id="GG730040">
    <property type="protein sequence ID" value="EEZ93227.1"/>
    <property type="molecule type" value="Genomic_DNA"/>
</dbReference>
<sequence>MVRKIDKELMEAILAELSNGNKTGYEIYKTLKKTGRKISSRLVYHYLYLALKEGKVTVENKNEIGNFSWGNTVNKRYYKAK</sequence>
<evidence type="ECO:0008006" key="3">
    <source>
        <dbReference type="Google" id="ProtNLM"/>
    </source>
</evidence>
<name>D2EEK9_PARA4</name>
<dbReference type="InterPro" id="IPR036388">
    <property type="entry name" value="WH-like_DNA-bd_sf"/>
</dbReference>
<organism evidence="1 2">
    <name type="scientific">Candidatus Parvarchaeum acidiphilum ARMAN-4</name>
    <dbReference type="NCBI Taxonomy" id="662760"/>
    <lineage>
        <taxon>Archaea</taxon>
        <taxon>Candidatus Parvarchaeota</taxon>
        <taxon>Candidatus Parvarchaeum</taxon>
    </lineage>
</organism>
<accession>D2EEK9</accession>
<dbReference type="Gene3D" id="1.10.10.10">
    <property type="entry name" value="Winged helix-like DNA-binding domain superfamily/Winged helix DNA-binding domain"/>
    <property type="match status" value="1"/>
</dbReference>
<dbReference type="SUPFAM" id="SSF46785">
    <property type="entry name" value="Winged helix' DNA-binding domain"/>
    <property type="match status" value="1"/>
</dbReference>
<dbReference type="Proteomes" id="UP000009375">
    <property type="component" value="Unassembled WGS sequence"/>
</dbReference>
<evidence type="ECO:0000313" key="2">
    <source>
        <dbReference type="Proteomes" id="UP000009375"/>
    </source>
</evidence>
<dbReference type="InterPro" id="IPR036390">
    <property type="entry name" value="WH_DNA-bd_sf"/>
</dbReference>
<reference evidence="1 2" key="1">
    <citation type="journal article" date="2010" name="Proc. Natl. Acad. Sci. U.S.A.">
        <title>Enigmatic, ultrasmall, uncultivated Archaea.</title>
        <authorList>
            <person name="Baker B.J."/>
            <person name="Comolli L.R."/>
            <person name="Dick G.J."/>
            <person name="Hauser L.J."/>
            <person name="Hyatt D."/>
            <person name="Dill B.D."/>
            <person name="Land M.L."/>
            <person name="Verberkmoes N.C."/>
            <person name="Hettich R.L."/>
            <person name="Banfield J.F."/>
        </authorList>
    </citation>
    <scope>NUCLEOTIDE SEQUENCE [LARGE SCALE GENOMIC DNA]</scope>
</reference>